<dbReference type="PROSITE" id="PS00518">
    <property type="entry name" value="ZF_RING_1"/>
    <property type="match status" value="1"/>
</dbReference>
<evidence type="ECO:0000256" key="2">
    <source>
        <dbReference type="ARBA" id="ARBA00022771"/>
    </source>
</evidence>
<dbReference type="InterPro" id="IPR013083">
    <property type="entry name" value="Znf_RING/FYVE/PHD"/>
</dbReference>
<protein>
    <recommendedName>
        <fullName evidence="7">RING-type domain-containing protein</fullName>
    </recommendedName>
</protein>
<dbReference type="AlphaFoldDB" id="A0AA39HR35"/>
<feature type="compositionally biased region" description="Basic and acidic residues" evidence="4">
    <location>
        <begin position="109"/>
        <end position="119"/>
    </location>
</feature>
<keyword evidence="2" id="KW-0863">Zinc-finger</keyword>
<dbReference type="InterPro" id="IPR036617">
    <property type="entry name" value="BAF_sf"/>
</dbReference>
<accession>A0AA39HR35</accession>
<dbReference type="GO" id="GO:0008270">
    <property type="term" value="F:zinc ion binding"/>
    <property type="evidence" value="ECO:0007669"/>
    <property type="project" value="UniProtKB-KW"/>
</dbReference>
<proteinExistence type="predicted"/>
<organism evidence="5 6">
    <name type="scientific">Steinernema hermaphroditum</name>
    <dbReference type="NCBI Taxonomy" id="289476"/>
    <lineage>
        <taxon>Eukaryota</taxon>
        <taxon>Metazoa</taxon>
        <taxon>Ecdysozoa</taxon>
        <taxon>Nematoda</taxon>
        <taxon>Chromadorea</taxon>
        <taxon>Rhabditida</taxon>
        <taxon>Tylenchina</taxon>
        <taxon>Panagrolaimomorpha</taxon>
        <taxon>Strongyloidoidea</taxon>
        <taxon>Steinernematidae</taxon>
        <taxon>Steinernema</taxon>
    </lineage>
</organism>
<evidence type="ECO:0008006" key="7">
    <source>
        <dbReference type="Google" id="ProtNLM"/>
    </source>
</evidence>
<dbReference type="Pfam" id="PF02961">
    <property type="entry name" value="SAM_BAF"/>
    <property type="match status" value="1"/>
</dbReference>
<feature type="region of interest" description="Disordered" evidence="4">
    <location>
        <begin position="109"/>
        <end position="175"/>
    </location>
</feature>
<comment type="caution">
    <text evidence="5">The sequence shown here is derived from an EMBL/GenBank/DDBJ whole genome shotgun (WGS) entry which is preliminary data.</text>
</comment>
<evidence type="ECO:0000256" key="1">
    <source>
        <dbReference type="ARBA" id="ARBA00022723"/>
    </source>
</evidence>
<sequence length="260" mass="29418">MRSLPKECLCPKCGTAYLSPFVLPCGHSICKNCYEENDCEGICGEQSCQRRFHKEDRVVENKTLNGLVQCILSLQREESRSGSAHSLSFGCAHCKDDVGITLKITVKDKRREEKKEEKSTPPTAPIEQRREKESTPPTAPVEEEFVQPSANPFLDEPEGALFPTPPPSPPRPTEFANDQKIRRKELTDIPGISQKDVMQFEAKRIRNAKMLLGYYLDIMDQDREKFLRELKDEFKLNGEDAQACCDAIAGFSEKFVASRT</sequence>
<gene>
    <name evidence="5" type="ORF">QR680_004811</name>
</gene>
<evidence type="ECO:0000313" key="5">
    <source>
        <dbReference type="EMBL" id="KAK0409874.1"/>
    </source>
</evidence>
<keyword evidence="6" id="KW-1185">Reference proteome</keyword>
<reference evidence="5" key="1">
    <citation type="submission" date="2023-06" db="EMBL/GenBank/DDBJ databases">
        <title>Genomic analysis of the entomopathogenic nematode Steinernema hermaphroditum.</title>
        <authorList>
            <person name="Schwarz E.M."/>
            <person name="Heppert J.K."/>
            <person name="Baniya A."/>
            <person name="Schwartz H.T."/>
            <person name="Tan C.-H."/>
            <person name="Antoshechkin I."/>
            <person name="Sternberg P.W."/>
            <person name="Goodrich-Blair H."/>
            <person name="Dillman A.R."/>
        </authorList>
    </citation>
    <scope>NUCLEOTIDE SEQUENCE</scope>
    <source>
        <strain evidence="5">PS9179</strain>
        <tissue evidence="5">Whole animal</tissue>
    </source>
</reference>
<dbReference type="InterPro" id="IPR017907">
    <property type="entry name" value="Znf_RING_CS"/>
</dbReference>
<evidence type="ECO:0000256" key="4">
    <source>
        <dbReference type="SAM" id="MobiDB-lite"/>
    </source>
</evidence>
<dbReference type="Gene3D" id="1.10.150.40">
    <property type="entry name" value="Barrier-to-autointegration factor, BAF"/>
    <property type="match status" value="1"/>
</dbReference>
<name>A0AA39HR35_9BILA</name>
<dbReference type="EMBL" id="JAUCMV010000003">
    <property type="protein sequence ID" value="KAK0409874.1"/>
    <property type="molecule type" value="Genomic_DNA"/>
</dbReference>
<evidence type="ECO:0000256" key="3">
    <source>
        <dbReference type="ARBA" id="ARBA00022833"/>
    </source>
</evidence>
<dbReference type="Gene3D" id="3.30.40.10">
    <property type="entry name" value="Zinc/RING finger domain, C3HC4 (zinc finger)"/>
    <property type="match status" value="1"/>
</dbReference>
<keyword evidence="1" id="KW-0479">Metal-binding</keyword>
<feature type="compositionally biased region" description="Pro residues" evidence="4">
    <location>
        <begin position="163"/>
        <end position="172"/>
    </location>
</feature>
<evidence type="ECO:0000313" key="6">
    <source>
        <dbReference type="Proteomes" id="UP001175271"/>
    </source>
</evidence>
<dbReference type="SUPFAM" id="SSF57850">
    <property type="entry name" value="RING/U-box"/>
    <property type="match status" value="1"/>
</dbReference>
<dbReference type="Proteomes" id="UP001175271">
    <property type="component" value="Unassembled WGS sequence"/>
</dbReference>
<dbReference type="SUPFAM" id="SSF47798">
    <property type="entry name" value="Barrier-to-autointegration factor, BAF"/>
    <property type="match status" value="1"/>
</dbReference>
<keyword evidence="3" id="KW-0862">Zinc</keyword>
<dbReference type="InterPro" id="IPR004122">
    <property type="entry name" value="BAF_prot"/>
</dbReference>
<dbReference type="GO" id="GO:0003677">
    <property type="term" value="F:DNA binding"/>
    <property type="evidence" value="ECO:0007669"/>
    <property type="project" value="InterPro"/>
</dbReference>